<feature type="transmembrane region" description="Helical" evidence="9">
    <location>
        <begin position="452"/>
        <end position="476"/>
    </location>
</feature>
<keyword evidence="2" id="KW-1003">Cell membrane</keyword>
<evidence type="ECO:0000256" key="8">
    <source>
        <dbReference type="SAM" id="MobiDB-lite"/>
    </source>
</evidence>
<dbReference type="Gene3D" id="3.30.200.20">
    <property type="entry name" value="Phosphorylase Kinase, domain 1"/>
    <property type="match status" value="1"/>
</dbReference>
<evidence type="ECO:0000256" key="4">
    <source>
        <dbReference type="ARBA" id="ARBA00022960"/>
    </source>
</evidence>
<accession>K0YCN6</accession>
<dbReference type="GO" id="GO:0015648">
    <property type="term" value="F:lipid-linked peptidoglycan transporter activity"/>
    <property type="evidence" value="ECO:0007669"/>
    <property type="project" value="TreeGrafter"/>
</dbReference>
<feature type="transmembrane region" description="Helical" evidence="9">
    <location>
        <begin position="261"/>
        <end position="280"/>
    </location>
</feature>
<feature type="transmembrane region" description="Helical" evidence="9">
    <location>
        <begin position="86"/>
        <end position="107"/>
    </location>
</feature>
<dbReference type="InterPro" id="IPR051050">
    <property type="entry name" value="Lipid_II_flippase_MurJ/MviN"/>
</dbReference>
<feature type="transmembrane region" description="Helical" evidence="9">
    <location>
        <begin position="420"/>
        <end position="440"/>
    </location>
</feature>
<dbReference type="CDD" id="cd13973">
    <property type="entry name" value="PK_MviN-like"/>
    <property type="match status" value="1"/>
</dbReference>
<keyword evidence="11" id="KW-1185">Reference proteome</keyword>
<evidence type="ECO:0000256" key="9">
    <source>
        <dbReference type="SAM" id="Phobius"/>
    </source>
</evidence>
<evidence type="ECO:0000256" key="2">
    <source>
        <dbReference type="ARBA" id="ARBA00022475"/>
    </source>
</evidence>
<comment type="caution">
    <text evidence="10">The sequence shown here is derived from an EMBL/GenBank/DDBJ whole genome shotgun (WGS) entry which is preliminary data.</text>
</comment>
<dbReference type="GO" id="GO:0034204">
    <property type="term" value="P:lipid translocation"/>
    <property type="evidence" value="ECO:0007669"/>
    <property type="project" value="TreeGrafter"/>
</dbReference>
<dbReference type="Proteomes" id="UP000006078">
    <property type="component" value="Unassembled WGS sequence"/>
</dbReference>
<feature type="transmembrane region" description="Helical" evidence="9">
    <location>
        <begin position="191"/>
        <end position="210"/>
    </location>
</feature>
<dbReference type="GO" id="GO:0008360">
    <property type="term" value="P:regulation of cell shape"/>
    <property type="evidence" value="ECO:0007669"/>
    <property type="project" value="UniProtKB-KW"/>
</dbReference>
<feature type="transmembrane region" description="Helical" evidence="9">
    <location>
        <begin position="380"/>
        <end position="400"/>
    </location>
</feature>
<keyword evidence="7 9" id="KW-0472">Membrane</keyword>
<feature type="region of interest" description="Disordered" evidence="8">
    <location>
        <begin position="1"/>
        <end position="69"/>
    </location>
</feature>
<dbReference type="HOGENOM" id="CLU_273069_0_0_11"/>
<comment type="subcellular location">
    <subcellularLocation>
        <location evidence="1">Cell membrane</location>
        <topology evidence="1">Multi-pass membrane protein</topology>
    </subcellularLocation>
</comment>
<feature type="transmembrane region" description="Helical" evidence="9">
    <location>
        <begin position="340"/>
        <end position="359"/>
    </location>
</feature>
<dbReference type="EMBL" id="AHAE01000084">
    <property type="protein sequence ID" value="EJZ81287.1"/>
    <property type="molecule type" value="Genomic_DNA"/>
</dbReference>
<feature type="transmembrane region" description="Helical" evidence="9">
    <location>
        <begin position="517"/>
        <end position="540"/>
    </location>
</feature>
<evidence type="ECO:0000256" key="3">
    <source>
        <dbReference type="ARBA" id="ARBA00022692"/>
    </source>
</evidence>
<sequence>SRASRAPEGEDRSKLTLAPGEPAEPARSPRPPAERSASQKQPRPAATKVAAGERDSAEPADDSDEEVVRETGSMAVATLISRITGFLRTVLIGSALGEAVGSAFNTANTLPNLITEIVLGAVLTSLVVPVLVRAQKEDPDRGEAFVRRLFTLAFSLLAVVTVAAVILAPWITRLTLDSEGLVNVTQATSFAYLVLPQILFYGLFSLFMAVLNTRGVFKPGAWAPVANNVVSILVLSLYLALPGELHPAAPSRISDPHVLLLGVGTTLGVVVQLLIMVPYLRRLGINLKPLWGLDERLKQFGGMALAIIVYVAISQAGYIITTRIASLSDAAAPLVYQNHWLLLQVPYGVVGVTLLTAIMPRLSRNAADGDDNAVVGDLTMATQLTFIALIPVIIFFTAFGTETATALFQYGNLSPRATELIGLTLSFSAFTLIPYALVLLHLRVFYAREEAWTPTFIIAGITATKTVLSLLAPLVASSPDRVVILLGAANGFGFVAGAVIGAFLLHRKLGSLQARAVMRTSLWAVAASLIGVAAALTLEFVVQRLTGGSFASTGEDANPLLTVLLLGALGLVFVVVTGIVLSFSKLPEVQNLGVVLQRIPGLSRIIRPDTERQIMVERPTAAELSGQYIVNDSFQASPVPPPMSAGVVRGPRLVPGAPVSDGKYRLLSDQGSVPGARFWQAREQSSGRLVALTFVDTSGSAPMAPPSPVEVARHAARVTRRTRQLARLNHEAIAPNIEVSAYRSGCLVVSDWVSGSSLQSVAHSSESVNPRAAAYALASLTDAVGAAHDRGTPLGLDNWARIRITTNGRAVLAFPAVLDDSDYPMDLDAIASALNLLIDEDFAPQDVCDAKAAVEALASDAREVPDSEESSGKHDETEGEETAYTLARRLRAAGLGGDEQAEPPAGDDEPETPEPGAPGSPRPAGERPDPSSLLVERDAAPEVEDRGGFGNRGLTRRGTGVLAAFVFVAVVGVAAAATYLVATLSSGDDNAPVNSRSLQREEQPSQQPVIQPLQNISVWGPEGRDVSGDNPADVANVVDSDSETEWNSAPYPDGEIPGGGIGLALEIQGRVALHELILDVVHPNTPVEVYALTEGQSPAEVANVGELEQLYAGELNSGRSTISLDEGGAEPPVVTGVILWFPATPSDADSVGLRQARIVGTGAPREAGFATPPAEPPQEG</sequence>
<dbReference type="Pfam" id="PF03023">
    <property type="entry name" value="MurJ"/>
    <property type="match status" value="1"/>
</dbReference>
<feature type="transmembrane region" description="Helical" evidence="9">
    <location>
        <begin position="113"/>
        <end position="132"/>
    </location>
</feature>
<name>K0YCN6_9CORY</name>
<feature type="compositionally biased region" description="Basic and acidic residues" evidence="8">
    <location>
        <begin position="860"/>
        <end position="876"/>
    </location>
</feature>
<dbReference type="PANTHER" id="PTHR47019">
    <property type="entry name" value="LIPID II FLIPPASE MURJ"/>
    <property type="match status" value="1"/>
</dbReference>
<feature type="compositionally biased region" description="Acidic residues" evidence="8">
    <location>
        <begin position="899"/>
        <end position="912"/>
    </location>
</feature>
<feature type="compositionally biased region" description="Basic and acidic residues" evidence="8">
    <location>
        <begin position="1"/>
        <end position="14"/>
    </location>
</feature>
<evidence type="ECO:0000313" key="10">
    <source>
        <dbReference type="EMBL" id="EJZ81287.1"/>
    </source>
</evidence>
<dbReference type="PANTHER" id="PTHR47019:SF1">
    <property type="entry name" value="LIPID II FLIPPASE MURJ"/>
    <property type="match status" value="1"/>
</dbReference>
<feature type="region of interest" description="Disordered" evidence="8">
    <location>
        <begin position="985"/>
        <end position="1009"/>
    </location>
</feature>
<feature type="compositionally biased region" description="Polar residues" evidence="8">
    <location>
        <begin position="985"/>
        <end position="997"/>
    </location>
</feature>
<dbReference type="RefSeq" id="WP_004601695.1">
    <property type="nucleotide sequence ID" value="NZ_JH815195.1"/>
</dbReference>
<dbReference type="GO" id="GO:0009252">
    <property type="term" value="P:peptidoglycan biosynthetic process"/>
    <property type="evidence" value="ECO:0007669"/>
    <property type="project" value="UniProtKB-KW"/>
</dbReference>
<dbReference type="PRINTS" id="PR01806">
    <property type="entry name" value="VIRFACTRMVIN"/>
</dbReference>
<dbReference type="AlphaFoldDB" id="K0YCN6"/>
<proteinExistence type="predicted"/>
<keyword evidence="3 9" id="KW-0812">Transmembrane</keyword>
<feature type="transmembrane region" description="Helical" evidence="9">
    <location>
        <begin position="560"/>
        <end position="583"/>
    </location>
</feature>
<feature type="region of interest" description="Disordered" evidence="8">
    <location>
        <begin position="859"/>
        <end position="881"/>
    </location>
</feature>
<feature type="transmembrane region" description="Helical" evidence="9">
    <location>
        <begin position="961"/>
        <end position="982"/>
    </location>
</feature>
<feature type="transmembrane region" description="Helical" evidence="9">
    <location>
        <begin position="222"/>
        <end position="241"/>
    </location>
</feature>
<keyword evidence="6 9" id="KW-1133">Transmembrane helix</keyword>
<organism evidence="10 11">
    <name type="scientific">Corynebacterium otitidis ATCC 51513</name>
    <dbReference type="NCBI Taxonomy" id="883169"/>
    <lineage>
        <taxon>Bacteria</taxon>
        <taxon>Bacillati</taxon>
        <taxon>Actinomycetota</taxon>
        <taxon>Actinomycetes</taxon>
        <taxon>Mycobacteriales</taxon>
        <taxon>Corynebacteriaceae</taxon>
        <taxon>Corynebacterium</taxon>
    </lineage>
</organism>
<dbReference type="eggNOG" id="COG0728">
    <property type="taxonomic scope" value="Bacteria"/>
</dbReference>
<evidence type="ECO:0000256" key="7">
    <source>
        <dbReference type="ARBA" id="ARBA00023136"/>
    </source>
</evidence>
<reference evidence="10 11" key="1">
    <citation type="submission" date="2012-08" db="EMBL/GenBank/DDBJ databases">
        <title>The Genome Sequence of Turicella otitidis ATCC 51513.</title>
        <authorList>
            <consortium name="The Broad Institute Genome Sequencing Platform"/>
            <person name="Earl A."/>
            <person name="Ward D."/>
            <person name="Feldgarden M."/>
            <person name="Gevers D."/>
            <person name="Huys G."/>
            <person name="Walker B."/>
            <person name="Young S.K."/>
            <person name="Zeng Q."/>
            <person name="Gargeya S."/>
            <person name="Fitzgerald M."/>
            <person name="Haas B."/>
            <person name="Abouelleil A."/>
            <person name="Alvarado L."/>
            <person name="Arachchi H.M."/>
            <person name="Berlin A.M."/>
            <person name="Chapman S.B."/>
            <person name="Goldberg J."/>
            <person name="Griggs A."/>
            <person name="Gujja S."/>
            <person name="Hansen M."/>
            <person name="Howarth C."/>
            <person name="Imamovic A."/>
            <person name="Larimer J."/>
            <person name="McCowen C."/>
            <person name="Montmayeur A."/>
            <person name="Murphy C."/>
            <person name="Neiman D."/>
            <person name="Pearson M."/>
            <person name="Priest M."/>
            <person name="Roberts A."/>
            <person name="Saif S."/>
            <person name="Shea T."/>
            <person name="Sisk P."/>
            <person name="Sykes S."/>
            <person name="Wortman J."/>
            <person name="Nusbaum C."/>
            <person name="Birren B."/>
        </authorList>
    </citation>
    <scope>NUCLEOTIDE SEQUENCE [LARGE SCALE GENOMIC DNA]</scope>
    <source>
        <strain evidence="10 11">ATCC 51513</strain>
    </source>
</reference>
<protein>
    <submittedName>
        <fullName evidence="10">Integral membrane protein MviN</fullName>
    </submittedName>
</protein>
<dbReference type="InterPro" id="IPR004268">
    <property type="entry name" value="MurJ"/>
</dbReference>
<keyword evidence="5" id="KW-0573">Peptidoglycan synthesis</keyword>
<feature type="transmembrane region" description="Helical" evidence="9">
    <location>
        <begin position="300"/>
        <end position="320"/>
    </location>
</feature>
<dbReference type="Gene3D" id="1.10.510.10">
    <property type="entry name" value="Transferase(Phosphotransferase) domain 1"/>
    <property type="match status" value="1"/>
</dbReference>
<dbReference type="CDD" id="cd13123">
    <property type="entry name" value="MATE_MurJ_like"/>
    <property type="match status" value="1"/>
</dbReference>
<keyword evidence="4" id="KW-0133">Cell shape</keyword>
<evidence type="ECO:0000313" key="11">
    <source>
        <dbReference type="Proteomes" id="UP000006078"/>
    </source>
</evidence>
<feature type="non-terminal residue" evidence="10">
    <location>
        <position position="1"/>
    </location>
</feature>
<evidence type="ECO:0000256" key="1">
    <source>
        <dbReference type="ARBA" id="ARBA00004651"/>
    </source>
</evidence>
<feature type="transmembrane region" description="Helical" evidence="9">
    <location>
        <begin position="482"/>
        <end position="505"/>
    </location>
</feature>
<feature type="transmembrane region" description="Helical" evidence="9">
    <location>
        <begin position="152"/>
        <end position="171"/>
    </location>
</feature>
<gene>
    <name evidence="10" type="ORF">HMPREF9719_01805</name>
</gene>
<feature type="compositionally biased region" description="Acidic residues" evidence="8">
    <location>
        <begin position="58"/>
        <end position="67"/>
    </location>
</feature>
<dbReference type="PATRIC" id="fig|883169.3.peg.1744"/>
<dbReference type="GO" id="GO:0005886">
    <property type="term" value="C:plasma membrane"/>
    <property type="evidence" value="ECO:0007669"/>
    <property type="project" value="UniProtKB-SubCell"/>
</dbReference>
<evidence type="ECO:0000256" key="6">
    <source>
        <dbReference type="ARBA" id="ARBA00022989"/>
    </source>
</evidence>
<evidence type="ECO:0000256" key="5">
    <source>
        <dbReference type="ARBA" id="ARBA00022984"/>
    </source>
</evidence>
<feature type="region of interest" description="Disordered" evidence="8">
    <location>
        <begin position="896"/>
        <end position="932"/>
    </location>
</feature>